<dbReference type="AlphaFoldDB" id="E3KL69"/>
<dbReference type="GeneID" id="10527021"/>
<evidence type="ECO:0000313" key="2">
    <source>
        <dbReference type="Proteomes" id="UP000008783"/>
    </source>
</evidence>
<dbReference type="RefSeq" id="XP_003329463.2">
    <property type="nucleotide sequence ID" value="XM_003329415.2"/>
</dbReference>
<dbReference type="KEGG" id="pgr:PGTG_11213"/>
<dbReference type="InParanoid" id="E3KL69"/>
<organism evidence="1 2">
    <name type="scientific">Puccinia graminis f. sp. tritici (strain CRL 75-36-700-3 / race SCCL)</name>
    <name type="common">Black stem rust fungus</name>
    <dbReference type="NCBI Taxonomy" id="418459"/>
    <lineage>
        <taxon>Eukaryota</taxon>
        <taxon>Fungi</taxon>
        <taxon>Dikarya</taxon>
        <taxon>Basidiomycota</taxon>
        <taxon>Pucciniomycotina</taxon>
        <taxon>Pucciniomycetes</taxon>
        <taxon>Pucciniales</taxon>
        <taxon>Pucciniaceae</taxon>
        <taxon>Puccinia</taxon>
    </lineage>
</organism>
<accession>E3KL69</accession>
<gene>
    <name evidence="1" type="ORF">PGTG_11213</name>
</gene>
<dbReference type="EMBL" id="DS178293">
    <property type="protein sequence ID" value="EFP85044.2"/>
    <property type="molecule type" value="Genomic_DNA"/>
</dbReference>
<dbReference type="STRING" id="418459.E3KL69"/>
<keyword evidence="2" id="KW-1185">Reference proteome</keyword>
<reference evidence="2" key="2">
    <citation type="journal article" date="2011" name="Proc. Natl. Acad. Sci. U.S.A.">
        <title>Obligate biotrophy features unraveled by the genomic analysis of rust fungi.</title>
        <authorList>
            <person name="Duplessis S."/>
            <person name="Cuomo C.A."/>
            <person name="Lin Y.-C."/>
            <person name="Aerts A."/>
            <person name="Tisserant E."/>
            <person name="Veneault-Fourrey C."/>
            <person name="Joly D.L."/>
            <person name="Hacquard S."/>
            <person name="Amselem J."/>
            <person name="Cantarel B.L."/>
            <person name="Chiu R."/>
            <person name="Coutinho P.M."/>
            <person name="Feau N."/>
            <person name="Field M."/>
            <person name="Frey P."/>
            <person name="Gelhaye E."/>
            <person name="Goldberg J."/>
            <person name="Grabherr M.G."/>
            <person name="Kodira C.D."/>
            <person name="Kohler A."/>
            <person name="Kuees U."/>
            <person name="Lindquist E.A."/>
            <person name="Lucas S.M."/>
            <person name="Mago R."/>
            <person name="Mauceli E."/>
            <person name="Morin E."/>
            <person name="Murat C."/>
            <person name="Pangilinan J.L."/>
            <person name="Park R."/>
            <person name="Pearson M."/>
            <person name="Quesneville H."/>
            <person name="Rouhier N."/>
            <person name="Sakthikumar S."/>
            <person name="Salamov A.A."/>
            <person name="Schmutz J."/>
            <person name="Selles B."/>
            <person name="Shapiro H."/>
            <person name="Tanguay P."/>
            <person name="Tuskan G.A."/>
            <person name="Henrissat B."/>
            <person name="Van de Peer Y."/>
            <person name="Rouze P."/>
            <person name="Ellis J.G."/>
            <person name="Dodds P.N."/>
            <person name="Schein J.E."/>
            <person name="Zhong S."/>
            <person name="Hamelin R.C."/>
            <person name="Grigoriev I.V."/>
            <person name="Szabo L.J."/>
            <person name="Martin F."/>
        </authorList>
    </citation>
    <scope>NUCLEOTIDE SEQUENCE [LARGE SCALE GENOMIC DNA]</scope>
    <source>
        <strain evidence="2">CRL 75-36-700-3 / race SCCL</strain>
    </source>
</reference>
<dbReference type="Proteomes" id="UP000008783">
    <property type="component" value="Unassembled WGS sequence"/>
</dbReference>
<dbReference type="VEuPathDB" id="FungiDB:PGTG_11213"/>
<reference key="1">
    <citation type="submission" date="2007-01" db="EMBL/GenBank/DDBJ databases">
        <title>The Genome Sequence of Puccinia graminis f. sp. tritici Strain CRL 75-36-700-3.</title>
        <authorList>
            <consortium name="The Broad Institute Genome Sequencing Platform"/>
            <person name="Birren B."/>
            <person name="Lander E."/>
            <person name="Galagan J."/>
            <person name="Nusbaum C."/>
            <person name="Devon K."/>
            <person name="Cuomo C."/>
            <person name="Jaffe D."/>
            <person name="Butler J."/>
            <person name="Alvarez P."/>
            <person name="Gnerre S."/>
            <person name="Grabherr M."/>
            <person name="Mauceli E."/>
            <person name="Brockman W."/>
            <person name="Young S."/>
            <person name="LaButti K."/>
            <person name="Sykes S."/>
            <person name="DeCaprio D."/>
            <person name="Crawford M."/>
            <person name="Koehrsen M."/>
            <person name="Engels R."/>
            <person name="Montgomery P."/>
            <person name="Pearson M."/>
            <person name="Howarth C."/>
            <person name="Larson L."/>
            <person name="White J."/>
            <person name="Zeng Q."/>
            <person name="Kodira C."/>
            <person name="Yandava C."/>
            <person name="Alvarado L."/>
            <person name="O'Leary S."/>
            <person name="Szabo L."/>
            <person name="Dean R."/>
            <person name="Schein J."/>
        </authorList>
    </citation>
    <scope>NUCLEOTIDE SEQUENCE</scope>
    <source>
        <strain>CRL 75-36-700-3</strain>
    </source>
</reference>
<sequence length="54" mass="5907">MAKIKGVNARPEDEKAGIVEPNVILLGYTAPTGNSTDLNPYQAWLKDGPFMAFR</sequence>
<name>E3KL69_PUCGT</name>
<dbReference type="HOGENOM" id="CLU_3051433_0_0_1"/>
<dbReference type="OrthoDB" id="3207336at2759"/>
<proteinExistence type="predicted"/>
<evidence type="ECO:0000313" key="1">
    <source>
        <dbReference type="EMBL" id="EFP85044.2"/>
    </source>
</evidence>
<protein>
    <submittedName>
        <fullName evidence="1">Uncharacterized protein</fullName>
    </submittedName>
</protein>